<evidence type="ECO:0000313" key="10">
    <source>
        <dbReference type="EMBL" id="MPR36900.1"/>
    </source>
</evidence>
<keyword evidence="2 7" id="KW-0812">Transmembrane</keyword>
<gene>
    <name evidence="10" type="ORF">GBK04_27100</name>
</gene>
<evidence type="ECO:0000256" key="1">
    <source>
        <dbReference type="ARBA" id="ARBA00004651"/>
    </source>
</evidence>
<dbReference type="SUPFAM" id="SSF52540">
    <property type="entry name" value="P-loop containing nucleoside triphosphate hydrolases"/>
    <property type="match status" value="1"/>
</dbReference>
<evidence type="ECO:0000259" key="8">
    <source>
        <dbReference type="PROSITE" id="PS50893"/>
    </source>
</evidence>
<dbReference type="RefSeq" id="WP_152765197.1">
    <property type="nucleotide sequence ID" value="NZ_WHLY01000002.1"/>
</dbReference>
<keyword evidence="6 7" id="KW-0472">Membrane</keyword>
<dbReference type="InterPro" id="IPR036640">
    <property type="entry name" value="ABC1_TM_sf"/>
</dbReference>
<evidence type="ECO:0000256" key="7">
    <source>
        <dbReference type="SAM" id="Phobius"/>
    </source>
</evidence>
<organism evidence="10 11">
    <name type="scientific">Salmonirosea aquatica</name>
    <dbReference type="NCBI Taxonomy" id="2654236"/>
    <lineage>
        <taxon>Bacteria</taxon>
        <taxon>Pseudomonadati</taxon>
        <taxon>Bacteroidota</taxon>
        <taxon>Cytophagia</taxon>
        <taxon>Cytophagales</taxon>
        <taxon>Spirosomataceae</taxon>
        <taxon>Salmonirosea</taxon>
    </lineage>
</organism>
<evidence type="ECO:0000256" key="6">
    <source>
        <dbReference type="ARBA" id="ARBA00023136"/>
    </source>
</evidence>
<feature type="domain" description="ABC transmembrane type-1" evidence="9">
    <location>
        <begin position="184"/>
        <end position="459"/>
    </location>
</feature>
<feature type="transmembrane region" description="Helical" evidence="7">
    <location>
        <begin position="216"/>
        <end position="241"/>
    </location>
</feature>
<dbReference type="InterPro" id="IPR039421">
    <property type="entry name" value="Type_1_exporter"/>
</dbReference>
<feature type="transmembrane region" description="Helical" evidence="7">
    <location>
        <begin position="182"/>
        <end position="204"/>
    </location>
</feature>
<keyword evidence="5 7" id="KW-1133">Transmembrane helix</keyword>
<dbReference type="AlphaFoldDB" id="A0A7C9BIK9"/>
<name>A0A7C9BIK9_9BACT</name>
<keyword evidence="11" id="KW-1185">Reference proteome</keyword>
<keyword evidence="4 10" id="KW-0067">ATP-binding</keyword>
<dbReference type="Pfam" id="PF00005">
    <property type="entry name" value="ABC_tran"/>
    <property type="match status" value="1"/>
</dbReference>
<dbReference type="GO" id="GO:0016887">
    <property type="term" value="F:ATP hydrolysis activity"/>
    <property type="evidence" value="ECO:0007669"/>
    <property type="project" value="InterPro"/>
</dbReference>
<dbReference type="InterPro" id="IPR003593">
    <property type="entry name" value="AAA+_ATPase"/>
</dbReference>
<feature type="domain" description="ABC transporter" evidence="8">
    <location>
        <begin position="496"/>
        <end position="729"/>
    </location>
</feature>
<dbReference type="Pfam" id="PF00664">
    <property type="entry name" value="ABC_membrane"/>
    <property type="match status" value="1"/>
</dbReference>
<dbReference type="InterPro" id="IPR027417">
    <property type="entry name" value="P-loop_NTPase"/>
</dbReference>
<feature type="transmembrane region" description="Helical" evidence="7">
    <location>
        <begin position="317"/>
        <end position="335"/>
    </location>
</feature>
<dbReference type="GO" id="GO:0015421">
    <property type="term" value="F:ABC-type oligopeptide transporter activity"/>
    <property type="evidence" value="ECO:0007669"/>
    <property type="project" value="TreeGrafter"/>
</dbReference>
<dbReference type="InterPro" id="IPR011527">
    <property type="entry name" value="ABC1_TM_dom"/>
</dbReference>
<protein>
    <submittedName>
        <fullName evidence="10">ATP-binding cassette domain-containing protein</fullName>
    </submittedName>
</protein>
<dbReference type="Gene3D" id="1.20.1560.10">
    <property type="entry name" value="ABC transporter type 1, transmembrane domain"/>
    <property type="match status" value="1"/>
</dbReference>
<dbReference type="PANTHER" id="PTHR43394">
    <property type="entry name" value="ATP-DEPENDENT PERMEASE MDL1, MITOCHONDRIAL"/>
    <property type="match status" value="1"/>
</dbReference>
<comment type="caution">
    <text evidence="10">The sequence shown here is derived from an EMBL/GenBank/DDBJ whole genome shotgun (WGS) entry which is preliminary data.</text>
</comment>
<dbReference type="SUPFAM" id="SSF90123">
    <property type="entry name" value="ABC transporter transmembrane region"/>
    <property type="match status" value="1"/>
</dbReference>
<dbReference type="PANTHER" id="PTHR43394:SF4">
    <property type="entry name" value="TOXIN SECRETION ABC TRANSPORTER ATP-BINDING PROTEIN"/>
    <property type="match status" value="1"/>
</dbReference>
<dbReference type="SMART" id="SM00382">
    <property type="entry name" value="AAA"/>
    <property type="match status" value="1"/>
</dbReference>
<sequence>MNSQLIQSICQQLASAFESKNIPQREQYDSLHLTQYSVQDLPLFIGDLITKARDYDLTLISSHTPAPNLPDLAQNANSPILYFEKTSTGVTPVLRGKKLDGSTLSITFQPTGEVQNVASPIRDPYLWQNTSQKSKNGQALYITAFPMESLVSENTLASRVPLSPVQRFFRLLAKEKKDIGYIYLYAIVIGLISLSLPLGIQALINLISGGMVFSSVYLLLFVVIGGVLVSGIMQIIQITLVEILQQRIFAKAAFEFTYRIPRVKAESLLGYYPPELMNRFFDILTVQKSLPKILIDITGAVLQILLGIMLLSFYHPFFIAFGFLTITIIVLIVYFNGPKGLQTSLVESKYKYKVAQWLEDIARSLYTFKLSGTANLPMEKMDGLVNNYLVYRKKHFKILKIFFWNAVAFKTLVIGGMLILGTFLVVDRQISLGQFVATEIIIVLLTNSVEKLIQSIDNIFDALTAVEKLGYVTDMPLEREQGFRFAPVDYTEGLYLEVSDLHYHYEGRNSPALNGVSFSLAPGDSVCLTGSNGSGKNTLIRVLSGLLRDYKGGITFNGISMRDLNVVSLRTYIEQNIAVDDIFEGSILENITMGRNQISLADLEWALQLLDLTDYISKLPDGLSTTMLPGGRRFSESFIARVTLARCIVTKPKILMINDFLHSLTPRERHVLTKALTHKNNPWSLIMLSNDPAVMQQCDRILIMDAGTIVATGPYDRVKANPVFVAHFE</sequence>
<dbReference type="GO" id="GO:0005524">
    <property type="term" value="F:ATP binding"/>
    <property type="evidence" value="ECO:0007669"/>
    <property type="project" value="UniProtKB-KW"/>
</dbReference>
<reference evidence="10 11" key="1">
    <citation type="submission" date="2019-10" db="EMBL/GenBank/DDBJ databases">
        <title>Draft Genome Sequence of Cytophagaceae sp. SJW1-29.</title>
        <authorList>
            <person name="Choi A."/>
        </authorList>
    </citation>
    <scope>NUCLEOTIDE SEQUENCE [LARGE SCALE GENOMIC DNA]</scope>
    <source>
        <strain evidence="10 11">SJW1-29</strain>
    </source>
</reference>
<evidence type="ECO:0000256" key="2">
    <source>
        <dbReference type="ARBA" id="ARBA00022692"/>
    </source>
</evidence>
<dbReference type="InterPro" id="IPR003439">
    <property type="entry name" value="ABC_transporter-like_ATP-bd"/>
</dbReference>
<dbReference type="GO" id="GO:0005886">
    <property type="term" value="C:plasma membrane"/>
    <property type="evidence" value="ECO:0007669"/>
    <property type="project" value="UniProtKB-SubCell"/>
</dbReference>
<dbReference type="Proteomes" id="UP000479293">
    <property type="component" value="Unassembled WGS sequence"/>
</dbReference>
<evidence type="ECO:0000259" key="9">
    <source>
        <dbReference type="PROSITE" id="PS50929"/>
    </source>
</evidence>
<evidence type="ECO:0000256" key="5">
    <source>
        <dbReference type="ARBA" id="ARBA00022989"/>
    </source>
</evidence>
<dbReference type="PROSITE" id="PS50893">
    <property type="entry name" value="ABC_TRANSPORTER_2"/>
    <property type="match status" value="1"/>
</dbReference>
<evidence type="ECO:0000256" key="3">
    <source>
        <dbReference type="ARBA" id="ARBA00022741"/>
    </source>
</evidence>
<evidence type="ECO:0000313" key="11">
    <source>
        <dbReference type="Proteomes" id="UP000479293"/>
    </source>
</evidence>
<keyword evidence="3" id="KW-0547">Nucleotide-binding</keyword>
<comment type="subcellular location">
    <subcellularLocation>
        <location evidence="1">Cell membrane</location>
        <topology evidence="1">Multi-pass membrane protein</topology>
    </subcellularLocation>
</comment>
<evidence type="ECO:0000256" key="4">
    <source>
        <dbReference type="ARBA" id="ARBA00022840"/>
    </source>
</evidence>
<feature type="transmembrane region" description="Helical" evidence="7">
    <location>
        <begin position="293"/>
        <end position="311"/>
    </location>
</feature>
<dbReference type="Gene3D" id="3.40.50.300">
    <property type="entry name" value="P-loop containing nucleotide triphosphate hydrolases"/>
    <property type="match status" value="1"/>
</dbReference>
<feature type="transmembrane region" description="Helical" evidence="7">
    <location>
        <begin position="402"/>
        <end position="426"/>
    </location>
</feature>
<dbReference type="PROSITE" id="PS50929">
    <property type="entry name" value="ABC_TM1F"/>
    <property type="match status" value="1"/>
</dbReference>
<proteinExistence type="predicted"/>
<accession>A0A7C9BIK9</accession>
<dbReference type="EMBL" id="WHLY01000002">
    <property type="protein sequence ID" value="MPR36900.1"/>
    <property type="molecule type" value="Genomic_DNA"/>
</dbReference>